<evidence type="ECO:0000313" key="5">
    <source>
        <dbReference type="Proteomes" id="UP000046680"/>
    </source>
</evidence>
<name>A0A654U7C6_MYCTX</name>
<proteinExistence type="predicted"/>
<organism evidence="2 5">
    <name type="scientific">Mycobacterium tuberculosis</name>
    <dbReference type="NCBI Taxonomy" id="1773"/>
    <lineage>
        <taxon>Bacteria</taxon>
        <taxon>Bacillati</taxon>
        <taxon>Actinomycetota</taxon>
        <taxon>Actinomycetes</taxon>
        <taxon>Mycobacteriales</taxon>
        <taxon>Mycobacteriaceae</taxon>
        <taxon>Mycobacterium</taxon>
        <taxon>Mycobacterium tuberculosis complex</taxon>
    </lineage>
</organism>
<dbReference type="EMBL" id="CGCX01003084">
    <property type="protein sequence ID" value="CFS18463.1"/>
    <property type="molecule type" value="Genomic_DNA"/>
</dbReference>
<evidence type="ECO:0000313" key="2">
    <source>
        <dbReference type="EMBL" id="CFS18463.1"/>
    </source>
</evidence>
<reference evidence="4 5" key="1">
    <citation type="submission" date="2015-03" db="EMBL/GenBank/DDBJ databases">
        <authorList>
            <consortium name="Pathogen Informatics"/>
        </authorList>
    </citation>
    <scope>NUCLEOTIDE SEQUENCE [LARGE SCALE GENOMIC DNA]</scope>
    <source>
        <strain evidence="2 5">C09601061</strain>
        <strain evidence="3 4">M09401471</strain>
    </source>
</reference>
<sequence>MRAGQAGGGEHGGRATETMAHQPELGGVHADFSRPKADTGHDVEGNAQIEGQIQDRWGQSALAVGGGGHDAP</sequence>
<feature type="region of interest" description="Disordered" evidence="1">
    <location>
        <begin position="1"/>
        <end position="21"/>
    </location>
</feature>
<dbReference type="EMBL" id="CSAJ01001150">
    <property type="protein sequence ID" value="COX66197.1"/>
    <property type="molecule type" value="Genomic_DNA"/>
</dbReference>
<dbReference type="Proteomes" id="UP000044938">
    <property type="component" value="Unassembled WGS sequence"/>
</dbReference>
<evidence type="ECO:0000313" key="3">
    <source>
        <dbReference type="EMBL" id="COX66197.1"/>
    </source>
</evidence>
<dbReference type="AlphaFoldDB" id="A0A654U7C6"/>
<feature type="compositionally biased region" description="Gly residues" evidence="1">
    <location>
        <begin position="1"/>
        <end position="10"/>
    </location>
</feature>
<dbReference type="Proteomes" id="UP000046680">
    <property type="component" value="Unassembled WGS sequence"/>
</dbReference>
<gene>
    <name evidence="2" type="ORF">ERS007657_04445</name>
    <name evidence="3" type="ORF">ERS007720_04772</name>
</gene>
<evidence type="ECO:0000313" key="4">
    <source>
        <dbReference type="Proteomes" id="UP000044938"/>
    </source>
</evidence>
<protein>
    <submittedName>
        <fullName evidence="2">Uncharacterized protein</fullName>
    </submittedName>
</protein>
<evidence type="ECO:0000256" key="1">
    <source>
        <dbReference type="SAM" id="MobiDB-lite"/>
    </source>
</evidence>
<accession>A0A654U7C6</accession>